<accession>A0A9X0B6A0</accession>
<dbReference type="EMBL" id="JAPZBS010000001">
    <property type="protein sequence ID" value="KAJ5389646.1"/>
    <property type="molecule type" value="Genomic_DNA"/>
</dbReference>
<dbReference type="Pfam" id="PF00328">
    <property type="entry name" value="His_Phos_2"/>
    <property type="match status" value="1"/>
</dbReference>
<dbReference type="Proteomes" id="UP001147782">
    <property type="component" value="Unassembled WGS sequence"/>
</dbReference>
<gene>
    <name evidence="2" type="ORF">N7496_000714</name>
</gene>
<evidence type="ECO:0000256" key="1">
    <source>
        <dbReference type="ARBA" id="ARBA00022801"/>
    </source>
</evidence>
<dbReference type="Gene3D" id="3.40.50.1240">
    <property type="entry name" value="Phosphoglycerate mutase-like"/>
    <property type="match status" value="1"/>
</dbReference>
<dbReference type="InterPro" id="IPR000560">
    <property type="entry name" value="His_Pase_clade-2"/>
</dbReference>
<comment type="caution">
    <text evidence="2">The sequence shown here is derived from an EMBL/GenBank/DDBJ whole genome shotgun (WGS) entry which is preliminary data.</text>
</comment>
<dbReference type="OrthoDB" id="6509975at2759"/>
<proteinExistence type="predicted"/>
<dbReference type="CDD" id="cd07061">
    <property type="entry name" value="HP_HAP_like"/>
    <property type="match status" value="1"/>
</dbReference>
<reference evidence="2" key="1">
    <citation type="submission" date="2022-11" db="EMBL/GenBank/DDBJ databases">
        <authorList>
            <person name="Petersen C."/>
        </authorList>
    </citation>
    <scope>NUCLEOTIDE SEQUENCE</scope>
    <source>
        <strain evidence="2">IBT 29864</strain>
    </source>
</reference>
<dbReference type="InterPro" id="IPR029033">
    <property type="entry name" value="His_PPase_superfam"/>
</dbReference>
<evidence type="ECO:0000313" key="3">
    <source>
        <dbReference type="Proteomes" id="UP001147782"/>
    </source>
</evidence>
<dbReference type="RefSeq" id="XP_056560374.1">
    <property type="nucleotide sequence ID" value="XM_056693645.1"/>
</dbReference>
<protein>
    <submittedName>
        <fullName evidence="2">Phytase</fullName>
    </submittedName>
</protein>
<dbReference type="SUPFAM" id="SSF53254">
    <property type="entry name" value="Phosphoglycerate mutase-like"/>
    <property type="match status" value="1"/>
</dbReference>
<dbReference type="PANTHER" id="PTHR20963">
    <property type="entry name" value="MULTIPLE INOSITOL POLYPHOSPHATE PHOSPHATASE-RELATED"/>
    <property type="match status" value="1"/>
</dbReference>
<keyword evidence="1" id="KW-0378">Hydrolase</keyword>
<dbReference type="PANTHER" id="PTHR20963:SF24">
    <property type="entry name" value="3-PHYTASE B"/>
    <property type="match status" value="1"/>
</dbReference>
<dbReference type="GO" id="GO:0003993">
    <property type="term" value="F:acid phosphatase activity"/>
    <property type="evidence" value="ECO:0007669"/>
    <property type="project" value="TreeGrafter"/>
</dbReference>
<organism evidence="2 3">
    <name type="scientific">Penicillium cataractarum</name>
    <dbReference type="NCBI Taxonomy" id="2100454"/>
    <lineage>
        <taxon>Eukaryota</taxon>
        <taxon>Fungi</taxon>
        <taxon>Dikarya</taxon>
        <taxon>Ascomycota</taxon>
        <taxon>Pezizomycotina</taxon>
        <taxon>Eurotiomycetes</taxon>
        <taxon>Eurotiomycetidae</taxon>
        <taxon>Eurotiales</taxon>
        <taxon>Aspergillaceae</taxon>
        <taxon>Penicillium</taxon>
    </lineage>
</organism>
<sequence>MIPIFFALGLYNGTATLPTDHIQSAAQADGYSAAWTVPFAARAYIEMMKCSGSAEPLVRVLVNDRVVPLHGCNADKLGRCRRSDFVKALSFARSGGDWASCYTS</sequence>
<keyword evidence="3" id="KW-1185">Reference proteome</keyword>
<evidence type="ECO:0000313" key="2">
    <source>
        <dbReference type="EMBL" id="KAJ5389646.1"/>
    </source>
</evidence>
<reference evidence="2" key="2">
    <citation type="journal article" date="2023" name="IMA Fungus">
        <title>Comparative genomic study of the Penicillium genus elucidates a diverse pangenome and 15 lateral gene transfer events.</title>
        <authorList>
            <person name="Petersen C."/>
            <person name="Sorensen T."/>
            <person name="Nielsen M.R."/>
            <person name="Sondergaard T.E."/>
            <person name="Sorensen J.L."/>
            <person name="Fitzpatrick D.A."/>
            <person name="Frisvad J.C."/>
            <person name="Nielsen K.L."/>
        </authorList>
    </citation>
    <scope>NUCLEOTIDE SEQUENCE</scope>
    <source>
        <strain evidence="2">IBT 29864</strain>
    </source>
</reference>
<dbReference type="AlphaFoldDB" id="A0A9X0B6A0"/>
<name>A0A9X0B6A0_9EURO</name>
<dbReference type="GeneID" id="81432822"/>